<dbReference type="SMART" id="SM00198">
    <property type="entry name" value="SCP"/>
    <property type="match status" value="1"/>
</dbReference>
<evidence type="ECO:0000313" key="2">
    <source>
        <dbReference type="EMBL" id="EYC22017.1"/>
    </source>
</evidence>
<reference evidence="3" key="1">
    <citation type="journal article" date="2015" name="Nat. Genet.">
        <title>The genome and transcriptome of the zoonotic hookworm Ancylostoma ceylanicum identify infection-specific gene families.</title>
        <authorList>
            <person name="Schwarz E.M."/>
            <person name="Hu Y."/>
            <person name="Antoshechkin I."/>
            <person name="Miller M.M."/>
            <person name="Sternberg P.W."/>
            <person name="Aroian R.V."/>
        </authorList>
    </citation>
    <scope>NUCLEOTIDE SEQUENCE</scope>
    <source>
        <strain evidence="3">HY135</strain>
    </source>
</reference>
<comment type="caution">
    <text evidence="2">The sequence shown here is derived from an EMBL/GenBank/DDBJ whole genome shotgun (WGS) entry which is preliminary data.</text>
</comment>
<sequence length="142" mass="15948">MLFCCGRITNITTHHQREPMQWRERSGVSLECFHFLAKKYNCTLENKSLKWAYSVQCSMTHSGPGENLFAIGGHYSVEQIAETAIKVWAEEISQQGLLALDLWAINVGHATQVLWGETESVGCGIIQCDNGNSMAVCQYYPM</sequence>
<proteinExistence type="predicted"/>
<dbReference type="SUPFAM" id="SSF55797">
    <property type="entry name" value="PR-1-like"/>
    <property type="match status" value="1"/>
</dbReference>
<dbReference type="CDD" id="cd05380">
    <property type="entry name" value="CAP_euk"/>
    <property type="match status" value="1"/>
</dbReference>
<evidence type="ECO:0000313" key="3">
    <source>
        <dbReference type="Proteomes" id="UP000024635"/>
    </source>
</evidence>
<organism evidence="2 3">
    <name type="scientific">Ancylostoma ceylanicum</name>
    <dbReference type="NCBI Taxonomy" id="53326"/>
    <lineage>
        <taxon>Eukaryota</taxon>
        <taxon>Metazoa</taxon>
        <taxon>Ecdysozoa</taxon>
        <taxon>Nematoda</taxon>
        <taxon>Chromadorea</taxon>
        <taxon>Rhabditida</taxon>
        <taxon>Rhabditina</taxon>
        <taxon>Rhabditomorpha</taxon>
        <taxon>Strongyloidea</taxon>
        <taxon>Ancylostomatidae</taxon>
        <taxon>Ancylostomatinae</taxon>
        <taxon>Ancylostoma</taxon>
    </lineage>
</organism>
<keyword evidence="3" id="KW-1185">Reference proteome</keyword>
<gene>
    <name evidence="2" type="primary">Acey_s0018.g3665</name>
    <name evidence="2" type="ORF">Y032_0018g3665</name>
</gene>
<feature type="domain" description="SCP" evidence="1">
    <location>
        <begin position="17"/>
        <end position="142"/>
    </location>
</feature>
<dbReference type="OrthoDB" id="5876828at2759"/>
<dbReference type="InterPro" id="IPR035940">
    <property type="entry name" value="CAP_sf"/>
</dbReference>
<dbReference type="PANTHER" id="PTHR10334">
    <property type="entry name" value="CYSTEINE-RICH SECRETORY PROTEIN-RELATED"/>
    <property type="match status" value="1"/>
</dbReference>
<dbReference type="Proteomes" id="UP000024635">
    <property type="component" value="Unassembled WGS sequence"/>
</dbReference>
<dbReference type="STRING" id="53326.A0A016V4V5"/>
<protein>
    <recommendedName>
        <fullName evidence="1">SCP domain-containing protein</fullName>
    </recommendedName>
</protein>
<accession>A0A016V4V5</accession>
<dbReference type="EMBL" id="JARK01001354">
    <property type="protein sequence ID" value="EYC22017.1"/>
    <property type="molecule type" value="Genomic_DNA"/>
</dbReference>
<dbReference type="AlphaFoldDB" id="A0A016V4V5"/>
<dbReference type="PRINTS" id="PR00837">
    <property type="entry name" value="V5TPXLIKE"/>
</dbReference>
<dbReference type="InterPro" id="IPR001283">
    <property type="entry name" value="CRISP-related"/>
</dbReference>
<evidence type="ECO:0000259" key="1">
    <source>
        <dbReference type="SMART" id="SM00198"/>
    </source>
</evidence>
<dbReference type="Pfam" id="PF00188">
    <property type="entry name" value="CAP"/>
    <property type="match status" value="1"/>
</dbReference>
<dbReference type="InterPro" id="IPR014044">
    <property type="entry name" value="CAP_dom"/>
</dbReference>
<name>A0A016V4V5_9BILA</name>
<dbReference type="Gene3D" id="3.40.33.10">
    <property type="entry name" value="CAP"/>
    <property type="match status" value="1"/>
</dbReference>